<sequence length="76" mass="8072">ECGFTNIPACVSEAIEGFFTDLVTPGLNEVLGLLGESLLVTPKLDEIPVIGEIWEQSRQAVLVSYATVVLIAGLLV</sequence>
<feature type="non-terminal residue" evidence="1">
    <location>
        <position position="76"/>
    </location>
</feature>
<organism evidence="1 2">
    <name type="scientific">Saccharopolyspora cebuensis</name>
    <dbReference type="NCBI Taxonomy" id="418759"/>
    <lineage>
        <taxon>Bacteria</taxon>
        <taxon>Bacillati</taxon>
        <taxon>Actinomycetota</taxon>
        <taxon>Actinomycetes</taxon>
        <taxon>Pseudonocardiales</taxon>
        <taxon>Pseudonocardiaceae</taxon>
        <taxon>Saccharopolyspora</taxon>
    </lineage>
</organism>
<evidence type="ECO:0000313" key="2">
    <source>
        <dbReference type="Proteomes" id="UP001564626"/>
    </source>
</evidence>
<evidence type="ECO:0000313" key="1">
    <source>
        <dbReference type="EMBL" id="MEY8043697.1"/>
    </source>
</evidence>
<accession>A0ABV4CRG3</accession>
<dbReference type="Proteomes" id="UP001564626">
    <property type="component" value="Unassembled WGS sequence"/>
</dbReference>
<name>A0ABV4CRG3_9PSEU</name>
<comment type="caution">
    <text evidence="1">The sequence shown here is derived from an EMBL/GenBank/DDBJ whole genome shotgun (WGS) entry which is preliminary data.</text>
</comment>
<reference evidence="1 2" key="1">
    <citation type="submission" date="2024-08" db="EMBL/GenBank/DDBJ databases">
        <title>Genome mining of Saccharopolyspora cebuensis PGLac3 from Nigerian medicinal plant.</title>
        <authorList>
            <person name="Ezeobiora C.E."/>
            <person name="Igbokwe N.H."/>
            <person name="Amin D.H."/>
            <person name="Mendie U.E."/>
        </authorList>
    </citation>
    <scope>NUCLEOTIDE SEQUENCE [LARGE SCALE GENOMIC DNA]</scope>
    <source>
        <strain evidence="1 2">PGLac3</strain>
    </source>
</reference>
<protein>
    <submittedName>
        <fullName evidence="1">Uncharacterized protein</fullName>
    </submittedName>
</protein>
<keyword evidence="2" id="KW-1185">Reference proteome</keyword>
<proteinExistence type="predicted"/>
<gene>
    <name evidence="1" type="ORF">AB8O55_30220</name>
</gene>
<feature type="non-terminal residue" evidence="1">
    <location>
        <position position="1"/>
    </location>
</feature>
<dbReference type="EMBL" id="JBGEHV010000166">
    <property type="protein sequence ID" value="MEY8043697.1"/>
    <property type="molecule type" value="Genomic_DNA"/>
</dbReference>